<evidence type="ECO:0000313" key="2">
    <source>
        <dbReference type="EMBL" id="CAG8980883.1"/>
    </source>
</evidence>
<dbReference type="InterPro" id="IPR012677">
    <property type="entry name" value="Nucleotide-bd_a/b_plait_sf"/>
</dbReference>
<gene>
    <name evidence="2" type="ORF">HYALB_00013546</name>
</gene>
<feature type="region of interest" description="Disordered" evidence="1">
    <location>
        <begin position="100"/>
        <end position="132"/>
    </location>
</feature>
<organism evidence="2 3">
    <name type="scientific">Hymenoscyphus albidus</name>
    <dbReference type="NCBI Taxonomy" id="595503"/>
    <lineage>
        <taxon>Eukaryota</taxon>
        <taxon>Fungi</taxon>
        <taxon>Dikarya</taxon>
        <taxon>Ascomycota</taxon>
        <taxon>Pezizomycotina</taxon>
        <taxon>Leotiomycetes</taxon>
        <taxon>Helotiales</taxon>
        <taxon>Helotiaceae</taxon>
        <taxon>Hymenoscyphus</taxon>
    </lineage>
</organism>
<evidence type="ECO:0000313" key="3">
    <source>
        <dbReference type="Proteomes" id="UP000701801"/>
    </source>
</evidence>
<comment type="caution">
    <text evidence="2">The sequence shown here is derived from an EMBL/GenBank/DDBJ whole genome shotgun (WGS) entry which is preliminary data.</text>
</comment>
<dbReference type="AlphaFoldDB" id="A0A9N9LW09"/>
<protein>
    <recommendedName>
        <fullName evidence="4">RRM domain-containing protein</fullName>
    </recommendedName>
</protein>
<evidence type="ECO:0000256" key="1">
    <source>
        <dbReference type="SAM" id="MobiDB-lite"/>
    </source>
</evidence>
<dbReference type="Gene3D" id="3.30.70.330">
    <property type="match status" value="1"/>
</dbReference>
<proteinExistence type="predicted"/>
<name>A0A9N9LW09_9HELO</name>
<keyword evidence="3" id="KW-1185">Reference proteome</keyword>
<accession>A0A9N9LW09</accession>
<feature type="compositionally biased region" description="Polar residues" evidence="1">
    <location>
        <begin position="115"/>
        <end position="132"/>
    </location>
</feature>
<evidence type="ECO:0008006" key="4">
    <source>
        <dbReference type="Google" id="ProtNLM"/>
    </source>
</evidence>
<dbReference type="EMBL" id="CAJVRM010000425">
    <property type="protein sequence ID" value="CAG8980883.1"/>
    <property type="molecule type" value="Genomic_DNA"/>
</dbReference>
<sequence>MFTSPYTYQDEHIKKETVGSHLKSKPIILVLLKEWLEENKLPLPQYTRPRSYDTPGKMGKVSQIESYLSTATFERMDRECAQRDPSGAIDLSVLDLRSRTSSSAMSSETKGNDNIEAQTGQHSSNEWSSPTNPVKSFPAPDGIEVHKGRHAVARPGIVPFADPFEYTKSQNGEAKRHGFPPFFPSSGAPLGSGGFSYKLLNDGRRPNGIGFGYPPRFQRSADHPETKLTLRGRVPPRQASQIPETPPTAPHQLDQCTRLRPSDMIWREHGLMAPKEHPIGENHDIPDEENCSLWITKVPATVTERDFFELITCGAVHTLHLYPPTSDIDTKGAKLIFKEPSSAAKFMQDHAQNPVHLHGHGITIEYNRNGVRRCEEEKTRVLRIQGPRNEMLTEAFWNDFFHSFCRCKFDFAYPPSKIPGEAIMDIRFSRIVEPRGYQNHQENSASGYDCQTIRRSDGTKELFETAPNVRYSRQQSRWADLFHTQRASPNRGHEQENAHTMPVAPARYRITDRMLSPTAVSPQRRGTVSRLEDLSEVQHVRGFETLRPRMGQTSTRSAIDMQHFEEAATAHTTNSFPGPLSTNMDFDNNIMPMNPRSAPFPRGYNNETIADYTLYSRGNPDIRQGRLRHTIGEDDQMISRFENATAPFHQPSYGMAMTPQNPQPKQQANPWDSMVMCQPALNPSNMLLRRQGVLPPVPAGSIQGPRSLHHGGQLSGGPEEEEDRVPDNENCSLWITNMEPSITSREFFQMVRCGGVYALHIYPPTGEHRTAAAKLIFKRPSSAAIFLQHASSPAGLHPHNRRLKVMYNRNGVREYSGDKTRVLRIMGPSHEMIFGVWDAYFKNLCVFEYDEVVFPECHMQGQSIIEFRFMRIDAQAQMIQKELVDNPQLQRFNAYFSPDPCGR</sequence>
<feature type="region of interest" description="Disordered" evidence="1">
    <location>
        <begin position="694"/>
        <end position="726"/>
    </location>
</feature>
<reference evidence="2" key="1">
    <citation type="submission" date="2021-07" db="EMBL/GenBank/DDBJ databases">
        <authorList>
            <person name="Durling M."/>
        </authorList>
    </citation>
    <scope>NUCLEOTIDE SEQUENCE</scope>
</reference>
<dbReference type="Proteomes" id="UP000701801">
    <property type="component" value="Unassembled WGS sequence"/>
</dbReference>
<dbReference type="OrthoDB" id="3508416at2759"/>